<proteinExistence type="predicted"/>
<evidence type="ECO:0000313" key="1">
    <source>
        <dbReference type="EMBL" id="CAG8808211.1"/>
    </source>
</evidence>
<sequence length="40" mass="4684">KEKSKAKHPQGNRHIIHLRICLELREYSKNSLTNAGKEKK</sequence>
<comment type="caution">
    <text evidence="1">The sequence shown here is derived from an EMBL/GenBank/DDBJ whole genome shotgun (WGS) entry which is preliminary data.</text>
</comment>
<gene>
    <name evidence="1" type="ORF">DERYTH_LOCUS24831</name>
</gene>
<evidence type="ECO:0000313" key="2">
    <source>
        <dbReference type="Proteomes" id="UP000789405"/>
    </source>
</evidence>
<organism evidence="1 2">
    <name type="scientific">Dentiscutata erythropus</name>
    <dbReference type="NCBI Taxonomy" id="1348616"/>
    <lineage>
        <taxon>Eukaryota</taxon>
        <taxon>Fungi</taxon>
        <taxon>Fungi incertae sedis</taxon>
        <taxon>Mucoromycota</taxon>
        <taxon>Glomeromycotina</taxon>
        <taxon>Glomeromycetes</taxon>
        <taxon>Diversisporales</taxon>
        <taxon>Gigasporaceae</taxon>
        <taxon>Dentiscutata</taxon>
    </lineage>
</organism>
<dbReference type="AlphaFoldDB" id="A0A9N9K2V7"/>
<reference evidence="1" key="1">
    <citation type="submission" date="2021-06" db="EMBL/GenBank/DDBJ databases">
        <authorList>
            <person name="Kallberg Y."/>
            <person name="Tangrot J."/>
            <person name="Rosling A."/>
        </authorList>
    </citation>
    <scope>NUCLEOTIDE SEQUENCE</scope>
    <source>
        <strain evidence="1">MA453B</strain>
    </source>
</reference>
<protein>
    <submittedName>
        <fullName evidence="1">15409_t:CDS:1</fullName>
    </submittedName>
</protein>
<dbReference type="Proteomes" id="UP000789405">
    <property type="component" value="Unassembled WGS sequence"/>
</dbReference>
<dbReference type="EMBL" id="CAJVPY010043497">
    <property type="protein sequence ID" value="CAG8808211.1"/>
    <property type="molecule type" value="Genomic_DNA"/>
</dbReference>
<name>A0A9N9K2V7_9GLOM</name>
<feature type="non-terminal residue" evidence="1">
    <location>
        <position position="40"/>
    </location>
</feature>
<feature type="non-terminal residue" evidence="1">
    <location>
        <position position="1"/>
    </location>
</feature>
<accession>A0A9N9K2V7</accession>
<keyword evidence="2" id="KW-1185">Reference proteome</keyword>